<evidence type="ECO:0000256" key="5">
    <source>
        <dbReference type="HAMAP-Rule" id="MF_00235"/>
    </source>
</evidence>
<comment type="subcellular location">
    <subcellularLocation>
        <location evidence="5 7">Cytoplasm</location>
    </subcellularLocation>
</comment>
<evidence type="ECO:0000259" key="8">
    <source>
        <dbReference type="Pfam" id="PF05191"/>
    </source>
</evidence>
<dbReference type="PANTHER" id="PTHR23359">
    <property type="entry name" value="NUCLEOTIDE KINASE"/>
    <property type="match status" value="1"/>
</dbReference>
<feature type="binding site" evidence="5">
    <location>
        <begin position="10"/>
        <end position="15"/>
    </location>
    <ligand>
        <name>ATP</name>
        <dbReference type="ChEBI" id="CHEBI:30616"/>
    </ligand>
</feature>
<feature type="binding site" evidence="5">
    <location>
        <position position="36"/>
    </location>
    <ligand>
        <name>AMP</name>
        <dbReference type="ChEBI" id="CHEBI:456215"/>
    </ligand>
</feature>
<dbReference type="Proteomes" id="UP000093070">
    <property type="component" value="Chromosome"/>
</dbReference>
<feature type="binding site" evidence="5">
    <location>
        <position position="123"/>
    </location>
    <ligand>
        <name>ATP</name>
        <dbReference type="ChEBI" id="CHEBI:30616"/>
    </ligand>
</feature>
<feature type="binding site" evidence="5">
    <location>
        <position position="167"/>
    </location>
    <ligand>
        <name>AMP</name>
        <dbReference type="ChEBI" id="CHEBI:456215"/>
    </ligand>
</feature>
<reference evidence="9 10" key="1">
    <citation type="submission" date="2015-11" db="EMBL/GenBank/DDBJ databases">
        <title>The complete genome of Buchnera aphidicola from Diuraphis noxia biotype SAM.</title>
        <authorList>
            <person name="Burger N.F.V."/>
            <person name="Oberholster A.-M."/>
        </authorList>
    </citation>
    <scope>NUCLEOTIDE SEQUENCE [LARGE SCALE GENOMIC DNA]</scope>
    <source>
        <strain evidence="9">SAM</strain>
    </source>
</reference>
<dbReference type="OrthoDB" id="9805030at2"/>
<dbReference type="InterPro" id="IPR033690">
    <property type="entry name" value="Adenylat_kinase_CS"/>
</dbReference>
<evidence type="ECO:0000313" key="9">
    <source>
        <dbReference type="EMBL" id="ANZ22673.1"/>
    </source>
</evidence>
<feature type="binding site" evidence="5">
    <location>
        <position position="92"/>
    </location>
    <ligand>
        <name>AMP</name>
        <dbReference type="ChEBI" id="CHEBI:456215"/>
    </ligand>
</feature>
<evidence type="ECO:0000313" key="10">
    <source>
        <dbReference type="Proteomes" id="UP000093070"/>
    </source>
</evidence>
<comment type="caution">
    <text evidence="5">Lacks conserved residue(s) required for the propagation of feature annotation.</text>
</comment>
<dbReference type="PROSITE" id="PS00113">
    <property type="entry name" value="ADENYLATE_KINASE"/>
    <property type="match status" value="1"/>
</dbReference>
<protein>
    <recommendedName>
        <fullName evidence="5 7">Adenylate kinase</fullName>
        <shortName evidence="5">AK</shortName>
        <ecNumber evidence="5 7">2.7.4.3</ecNumber>
    </recommendedName>
    <alternativeName>
        <fullName evidence="5">ATP-AMP transphosphorylase</fullName>
    </alternativeName>
    <alternativeName>
        <fullName evidence="5">ATP:AMP phosphotransferase</fullName>
    </alternativeName>
    <alternativeName>
        <fullName evidence="5">Adenylate monophosphate kinase</fullName>
    </alternativeName>
</protein>
<dbReference type="PRINTS" id="PR00094">
    <property type="entry name" value="ADENYLTKNASE"/>
</dbReference>
<feature type="binding site" evidence="5">
    <location>
        <begin position="85"/>
        <end position="88"/>
    </location>
    <ligand>
        <name>AMP</name>
        <dbReference type="ChEBI" id="CHEBI:456215"/>
    </ligand>
</feature>
<accession>A0A1B2H8X5</accession>
<dbReference type="InterPro" id="IPR027417">
    <property type="entry name" value="P-loop_NTPase"/>
</dbReference>
<dbReference type="InterPro" id="IPR006259">
    <property type="entry name" value="Adenyl_kin_sub"/>
</dbReference>
<evidence type="ECO:0000256" key="3">
    <source>
        <dbReference type="ARBA" id="ARBA00022741"/>
    </source>
</evidence>
<dbReference type="EC" id="2.7.4.3" evidence="5 7"/>
<evidence type="ECO:0000256" key="2">
    <source>
        <dbReference type="ARBA" id="ARBA00022727"/>
    </source>
</evidence>
<dbReference type="SUPFAM" id="SSF52540">
    <property type="entry name" value="P-loop containing nucleoside triphosphate hydrolases"/>
    <property type="match status" value="1"/>
</dbReference>
<comment type="subunit">
    <text evidence="5 7">Monomer.</text>
</comment>
<dbReference type="UniPathway" id="UPA00588">
    <property type="reaction ID" value="UER00649"/>
</dbReference>
<evidence type="ECO:0000256" key="7">
    <source>
        <dbReference type="RuleBase" id="RU003331"/>
    </source>
</evidence>
<feature type="binding site" evidence="5">
    <location>
        <position position="156"/>
    </location>
    <ligand>
        <name>AMP</name>
        <dbReference type="ChEBI" id="CHEBI:456215"/>
    </ligand>
</feature>
<dbReference type="FunFam" id="3.40.50.300:FF:000106">
    <property type="entry name" value="Adenylate kinase mitochondrial"/>
    <property type="match status" value="1"/>
</dbReference>
<dbReference type="GO" id="GO:0005737">
    <property type="term" value="C:cytoplasm"/>
    <property type="evidence" value="ECO:0007669"/>
    <property type="project" value="UniProtKB-SubCell"/>
</dbReference>
<feature type="binding site" evidence="5">
    <location>
        <position position="200"/>
    </location>
    <ligand>
        <name>ATP</name>
        <dbReference type="ChEBI" id="CHEBI:30616"/>
    </ligand>
</feature>
<dbReference type="CDD" id="cd01428">
    <property type="entry name" value="ADK"/>
    <property type="match status" value="1"/>
</dbReference>
<proteinExistence type="inferred from homology"/>
<evidence type="ECO:0000256" key="1">
    <source>
        <dbReference type="ARBA" id="ARBA00022679"/>
    </source>
</evidence>
<feature type="region of interest" description="NMP" evidence="5">
    <location>
        <begin position="30"/>
        <end position="59"/>
    </location>
</feature>
<dbReference type="GO" id="GO:0005524">
    <property type="term" value="F:ATP binding"/>
    <property type="evidence" value="ECO:0007669"/>
    <property type="project" value="UniProtKB-UniRule"/>
</dbReference>
<feature type="binding site" evidence="5">
    <location>
        <position position="31"/>
    </location>
    <ligand>
        <name>AMP</name>
        <dbReference type="ChEBI" id="CHEBI:456215"/>
    </ligand>
</feature>
<keyword evidence="5 7" id="KW-0067">ATP-binding</keyword>
<keyword evidence="2 5" id="KW-0545">Nucleotide biosynthesis</keyword>
<dbReference type="PATRIC" id="fig|118101.4.peg.483"/>
<keyword evidence="4 5" id="KW-0418">Kinase</keyword>
<dbReference type="Pfam" id="PF00406">
    <property type="entry name" value="ADK"/>
    <property type="match status" value="1"/>
</dbReference>
<dbReference type="EMBL" id="CP013259">
    <property type="protein sequence ID" value="ANZ22673.1"/>
    <property type="molecule type" value="Genomic_DNA"/>
</dbReference>
<comment type="pathway">
    <text evidence="5">Purine metabolism; AMP biosynthesis via salvage pathway; AMP from ADP: step 1/1.</text>
</comment>
<dbReference type="Gene3D" id="3.40.50.300">
    <property type="entry name" value="P-loop containing nucleotide triphosphate hydrolases"/>
    <property type="match status" value="1"/>
</dbReference>
<dbReference type="NCBIfam" id="TIGR01351">
    <property type="entry name" value="adk"/>
    <property type="match status" value="1"/>
</dbReference>
<name>A0A1B2H8X5_BUCDN</name>
<evidence type="ECO:0000256" key="4">
    <source>
        <dbReference type="ARBA" id="ARBA00022777"/>
    </source>
</evidence>
<comment type="similarity">
    <text evidence="5 6">Belongs to the adenylate kinase family.</text>
</comment>
<feature type="domain" description="Adenylate kinase active site lid" evidence="8">
    <location>
        <begin position="123"/>
        <end position="158"/>
    </location>
</feature>
<dbReference type="RefSeq" id="WP_075433495.1">
    <property type="nucleotide sequence ID" value="NZ_CP013259.1"/>
</dbReference>
<comment type="catalytic activity">
    <reaction evidence="5 7">
        <text>AMP + ATP = 2 ADP</text>
        <dbReference type="Rhea" id="RHEA:12973"/>
        <dbReference type="ChEBI" id="CHEBI:30616"/>
        <dbReference type="ChEBI" id="CHEBI:456215"/>
        <dbReference type="ChEBI" id="CHEBI:456216"/>
        <dbReference type="EC" id="2.7.4.3"/>
    </reaction>
</comment>
<dbReference type="AlphaFoldDB" id="A0A1B2H8X5"/>
<keyword evidence="3 5" id="KW-0547">Nucleotide-binding</keyword>
<keyword evidence="1 5" id="KW-0808">Transferase</keyword>
<sequence>MRIILLGPPGTGKGTQGRFITEKYNIPQISTGDILRENIYLKNKIGVIIKNILKKGKLVSDEIVCDLIKNRIKTTDCRNGFLLDGFPRSIQQAYYLSKNQIIIDYVLYFSMPEEDILERISGRRIHPPSGRCYHIKFNPPKINNEDDLTGDTLVIREDDKKEIIKKRLTEYQKITSPLIKYYLNQKLKGKLKFFTINAADSLLKIKNIIENILK</sequence>
<dbReference type="GO" id="GO:0044209">
    <property type="term" value="P:AMP salvage"/>
    <property type="evidence" value="ECO:0007669"/>
    <property type="project" value="UniProtKB-UniRule"/>
</dbReference>
<dbReference type="HAMAP" id="MF_00235">
    <property type="entry name" value="Adenylate_kinase_Adk"/>
    <property type="match status" value="1"/>
</dbReference>
<dbReference type="Pfam" id="PF05191">
    <property type="entry name" value="ADK_lid"/>
    <property type="match status" value="1"/>
</dbReference>
<organism evidence="9 10">
    <name type="scientific">Buchnera aphidicola subsp. Diuraphis noxia</name>
    <dbReference type="NCBI Taxonomy" id="118101"/>
    <lineage>
        <taxon>Bacteria</taxon>
        <taxon>Pseudomonadati</taxon>
        <taxon>Pseudomonadota</taxon>
        <taxon>Gammaproteobacteria</taxon>
        <taxon>Enterobacterales</taxon>
        <taxon>Erwiniaceae</taxon>
        <taxon>Buchnera</taxon>
    </lineage>
</organism>
<gene>
    <name evidence="5 9" type="primary">adk</name>
    <name evidence="9" type="ORF">ATN01_02405</name>
</gene>
<evidence type="ECO:0000256" key="6">
    <source>
        <dbReference type="RuleBase" id="RU003330"/>
    </source>
</evidence>
<feature type="binding site" evidence="5">
    <location>
        <begin position="57"/>
        <end position="59"/>
    </location>
    <ligand>
        <name>AMP</name>
        <dbReference type="ChEBI" id="CHEBI:456215"/>
    </ligand>
</feature>
<dbReference type="GO" id="GO:0004017">
    <property type="term" value="F:AMP kinase activity"/>
    <property type="evidence" value="ECO:0007669"/>
    <property type="project" value="UniProtKB-UniRule"/>
</dbReference>
<dbReference type="NCBIfam" id="NF001379">
    <property type="entry name" value="PRK00279.1-1"/>
    <property type="match status" value="1"/>
</dbReference>
<comment type="domain">
    <text evidence="5">Consists of three domains, a large central CORE domain and two small peripheral domains, NMPbind and LID, which undergo movements during catalysis. The LID domain closes over the site of phosphoryl transfer upon ATP binding. Assembling and dissambling the active center during each catalytic cycle provides an effective means to prevent ATP hydrolysis.</text>
</comment>
<dbReference type="STRING" id="118101.ATN01_02405"/>
<keyword evidence="5" id="KW-0963">Cytoplasm</keyword>
<comment type="function">
    <text evidence="5">Catalyzes the reversible transfer of the terminal phosphate group between ATP and AMP. Plays an important role in cellular energy homeostasis and in adenine nucleotide metabolism.</text>
</comment>
<dbReference type="InterPro" id="IPR007862">
    <property type="entry name" value="Adenylate_kinase_lid-dom"/>
</dbReference>
<feature type="region of interest" description="LID" evidence="5">
    <location>
        <begin position="122"/>
        <end position="159"/>
    </location>
</feature>
<dbReference type="InterPro" id="IPR000850">
    <property type="entry name" value="Adenylat/UMP-CMP_kin"/>
</dbReference>